<dbReference type="AlphaFoldDB" id="A0A2Y9C779"/>
<feature type="transmembrane region" description="Helical" evidence="1">
    <location>
        <begin position="6"/>
        <end position="25"/>
    </location>
</feature>
<dbReference type="Proteomes" id="UP000245839">
    <property type="component" value="Unassembled WGS sequence"/>
</dbReference>
<organism evidence="3 5">
    <name type="scientific">Jannaschia seohaensis</name>
    <dbReference type="NCBI Taxonomy" id="475081"/>
    <lineage>
        <taxon>Bacteria</taxon>
        <taxon>Pseudomonadati</taxon>
        <taxon>Pseudomonadota</taxon>
        <taxon>Alphaproteobacteria</taxon>
        <taxon>Rhodobacterales</taxon>
        <taxon>Roseobacteraceae</taxon>
        <taxon>Jannaschia</taxon>
    </lineage>
</organism>
<keyword evidence="1" id="KW-0472">Membrane</keyword>
<evidence type="ECO:0000313" key="3">
    <source>
        <dbReference type="EMBL" id="SSA44653.1"/>
    </source>
</evidence>
<evidence type="ECO:0000313" key="4">
    <source>
        <dbReference type="Proteomes" id="UP000245839"/>
    </source>
</evidence>
<keyword evidence="1" id="KW-1133">Transmembrane helix</keyword>
<sequence length="34" mass="3482">MLATSGFVSIVAPLAVLLTLQRVLVRGSLAGSIK</sequence>
<name>A0A2Y9C779_9RHOB</name>
<dbReference type="EMBL" id="UETC01000003">
    <property type="protein sequence ID" value="SSA44653.1"/>
    <property type="molecule type" value="Genomic_DNA"/>
</dbReference>
<evidence type="ECO:0000313" key="5">
    <source>
        <dbReference type="Proteomes" id="UP000251571"/>
    </source>
</evidence>
<reference evidence="3 5" key="1">
    <citation type="submission" date="2016-10" db="EMBL/GenBank/DDBJ databases">
        <authorList>
            <person name="Cai Z."/>
        </authorList>
    </citation>
    <scope>NUCLEOTIDE SEQUENCE [LARGE SCALE GENOMIC DNA]</scope>
    <source>
        <strain evidence="3 5">DSM 25227</strain>
    </source>
</reference>
<reference evidence="2 4" key="2">
    <citation type="submission" date="2018-03" db="EMBL/GenBank/DDBJ databases">
        <title>Genomic Encyclopedia of Archaeal and Bacterial Type Strains, Phase II (KMG-II): from individual species to whole genera.</title>
        <authorList>
            <person name="Goeker M."/>
        </authorList>
    </citation>
    <scope>NUCLEOTIDE SEQUENCE [LARGE SCALE GENOMIC DNA]</scope>
    <source>
        <strain evidence="2 4">DSM 25227</strain>
    </source>
</reference>
<protein>
    <submittedName>
        <fullName evidence="3">Uncharacterized protein</fullName>
    </submittedName>
</protein>
<dbReference type="Proteomes" id="UP000251571">
    <property type="component" value="Unassembled WGS sequence"/>
</dbReference>
<keyword evidence="4" id="KW-1185">Reference proteome</keyword>
<keyword evidence="1" id="KW-0812">Transmembrane</keyword>
<dbReference type="EMBL" id="QGDJ01000003">
    <property type="protein sequence ID" value="PWJ20557.1"/>
    <property type="molecule type" value="Genomic_DNA"/>
</dbReference>
<gene>
    <name evidence="2" type="ORF">BCF38_103376</name>
    <name evidence="3" type="ORF">SAMN05421539_103376</name>
</gene>
<evidence type="ECO:0000256" key="1">
    <source>
        <dbReference type="SAM" id="Phobius"/>
    </source>
</evidence>
<accession>A0A2Y9C779</accession>
<proteinExistence type="predicted"/>
<evidence type="ECO:0000313" key="2">
    <source>
        <dbReference type="EMBL" id="PWJ20557.1"/>
    </source>
</evidence>